<sequence>MFNTPGTFAKAYSEYQDLTDFHTICTFDLYQNDKKLASLSADATNTVKNFRNFVENEISQFFPQFDLLPAKSNYKMGDDHLENVYFDCLSFLYTVKDQIVSITFRRVELHPKEPDDSDKNLKIEFEEIKCGICDKDHVRRFLSNMLYQGNVCQFCFDFFIQAKWS</sequence>
<dbReference type="VEuPathDB" id="MicrosporidiaDB:M153_14010002752"/>
<gene>
    <name evidence="1" type="ORF">M153_14010002752</name>
</gene>
<comment type="caution">
    <text evidence="1">The sequence shown here is derived from an EMBL/GenBank/DDBJ whole genome shotgun (WGS) entry which is preliminary data.</text>
</comment>
<proteinExistence type="predicted"/>
<protein>
    <submittedName>
        <fullName evidence="1">Uncharacterized protein</fullName>
    </submittedName>
</protein>
<dbReference type="Proteomes" id="UP000051530">
    <property type="component" value="Unassembled WGS sequence"/>
</dbReference>
<dbReference type="EMBL" id="LGUB01000464">
    <property type="protein sequence ID" value="KRH93155.1"/>
    <property type="molecule type" value="Genomic_DNA"/>
</dbReference>
<name>A0A0R0LUT3_9MICR</name>
<organism evidence="1 2">
    <name type="scientific">Pseudoloma neurophilia</name>
    <dbReference type="NCBI Taxonomy" id="146866"/>
    <lineage>
        <taxon>Eukaryota</taxon>
        <taxon>Fungi</taxon>
        <taxon>Fungi incertae sedis</taxon>
        <taxon>Microsporidia</taxon>
        <taxon>Pseudoloma</taxon>
    </lineage>
</organism>
<reference evidence="1 2" key="1">
    <citation type="submission" date="2015-07" db="EMBL/GenBank/DDBJ databases">
        <title>The genome of Pseudoloma neurophilia, a relevant intracellular parasite of the zebrafish.</title>
        <authorList>
            <person name="Ndikumana S."/>
            <person name="Pelin A."/>
            <person name="Sanders J."/>
            <person name="Corradi N."/>
        </authorList>
    </citation>
    <scope>NUCLEOTIDE SEQUENCE [LARGE SCALE GENOMIC DNA]</scope>
    <source>
        <strain evidence="1 2">MK1</strain>
    </source>
</reference>
<dbReference type="AlphaFoldDB" id="A0A0R0LUT3"/>
<evidence type="ECO:0000313" key="1">
    <source>
        <dbReference type="EMBL" id="KRH93155.1"/>
    </source>
</evidence>
<keyword evidence="2" id="KW-1185">Reference proteome</keyword>
<accession>A0A0R0LUT3</accession>
<evidence type="ECO:0000313" key="2">
    <source>
        <dbReference type="Proteomes" id="UP000051530"/>
    </source>
</evidence>